<dbReference type="Gene3D" id="3.40.850.10">
    <property type="entry name" value="Kinesin motor domain"/>
    <property type="match status" value="2"/>
</dbReference>
<dbReference type="GO" id="GO:0000073">
    <property type="term" value="P:initial mitotic spindle pole body separation"/>
    <property type="evidence" value="ECO:0007669"/>
    <property type="project" value="TreeGrafter"/>
</dbReference>
<reference evidence="11" key="1">
    <citation type="journal article" date="2019" name="Environ. Microbiol.">
        <title>Fungal ecological strategies reflected in gene transcription - a case study of two litter decomposers.</title>
        <authorList>
            <person name="Barbi F."/>
            <person name="Kohler A."/>
            <person name="Barry K."/>
            <person name="Baskaran P."/>
            <person name="Daum C."/>
            <person name="Fauchery L."/>
            <person name="Ihrmark K."/>
            <person name="Kuo A."/>
            <person name="LaButti K."/>
            <person name="Lipzen A."/>
            <person name="Morin E."/>
            <person name="Grigoriev I.V."/>
            <person name="Henrissat B."/>
            <person name="Lindahl B."/>
            <person name="Martin F."/>
        </authorList>
    </citation>
    <scope>NUCLEOTIDE SEQUENCE</scope>
    <source>
        <strain evidence="11">JB14</strain>
    </source>
</reference>
<keyword evidence="3 9" id="KW-0493">Microtubule</keyword>
<dbReference type="GO" id="GO:0007018">
    <property type="term" value="P:microtubule-based movement"/>
    <property type="evidence" value="ECO:0007669"/>
    <property type="project" value="InterPro"/>
</dbReference>
<keyword evidence="2" id="KW-0963">Cytoplasm</keyword>
<evidence type="ECO:0000313" key="11">
    <source>
        <dbReference type="EMBL" id="KAE9389508.1"/>
    </source>
</evidence>
<dbReference type="InterPro" id="IPR036961">
    <property type="entry name" value="Kinesin_motor_dom_sf"/>
</dbReference>
<comment type="caution">
    <text evidence="8">Lacks conserved residue(s) required for the propagation of feature annotation.</text>
</comment>
<dbReference type="PROSITE" id="PS50067">
    <property type="entry name" value="KINESIN_MOTOR_2"/>
    <property type="match status" value="1"/>
</dbReference>
<gene>
    <name evidence="11" type="ORF">BT96DRAFT_1069979</name>
</gene>
<evidence type="ECO:0000256" key="6">
    <source>
        <dbReference type="ARBA" id="ARBA00023175"/>
    </source>
</evidence>
<evidence type="ECO:0000256" key="3">
    <source>
        <dbReference type="ARBA" id="ARBA00022701"/>
    </source>
</evidence>
<dbReference type="PROSITE" id="PS00411">
    <property type="entry name" value="KINESIN_MOTOR_1"/>
    <property type="match status" value="1"/>
</dbReference>
<comment type="similarity">
    <text evidence="8 9">Belongs to the TRAFAC class myosin-kinesin ATPase superfamily. Kinesin family.</text>
</comment>
<dbReference type="PANTHER" id="PTHR47970:SF12">
    <property type="entry name" value="KINESIN FAMILY MEMBER 11"/>
    <property type="match status" value="1"/>
</dbReference>
<dbReference type="SMART" id="SM00129">
    <property type="entry name" value="KISc"/>
    <property type="match status" value="1"/>
</dbReference>
<keyword evidence="5 9" id="KW-0067">ATP-binding</keyword>
<keyword evidence="12" id="KW-1185">Reference proteome</keyword>
<dbReference type="EMBL" id="ML769693">
    <property type="protein sequence ID" value="KAE9389508.1"/>
    <property type="molecule type" value="Genomic_DNA"/>
</dbReference>
<dbReference type="InterPro" id="IPR001752">
    <property type="entry name" value="Kinesin_motor_dom"/>
</dbReference>
<dbReference type="GO" id="GO:0005524">
    <property type="term" value="F:ATP binding"/>
    <property type="evidence" value="ECO:0007669"/>
    <property type="project" value="UniProtKB-KW"/>
</dbReference>
<proteinExistence type="inferred from homology"/>
<organism evidence="11 12">
    <name type="scientific">Gymnopus androsaceus JB14</name>
    <dbReference type="NCBI Taxonomy" id="1447944"/>
    <lineage>
        <taxon>Eukaryota</taxon>
        <taxon>Fungi</taxon>
        <taxon>Dikarya</taxon>
        <taxon>Basidiomycota</taxon>
        <taxon>Agaricomycotina</taxon>
        <taxon>Agaricomycetes</taxon>
        <taxon>Agaricomycetidae</taxon>
        <taxon>Agaricales</taxon>
        <taxon>Marasmiineae</taxon>
        <taxon>Omphalotaceae</taxon>
        <taxon>Gymnopus</taxon>
    </lineage>
</organism>
<dbReference type="GO" id="GO:0072686">
    <property type="term" value="C:mitotic spindle"/>
    <property type="evidence" value="ECO:0007669"/>
    <property type="project" value="TreeGrafter"/>
</dbReference>
<accession>A0A6A4GUU2</accession>
<dbReference type="GO" id="GO:0008017">
    <property type="term" value="F:microtubule binding"/>
    <property type="evidence" value="ECO:0007669"/>
    <property type="project" value="InterPro"/>
</dbReference>
<evidence type="ECO:0000256" key="1">
    <source>
        <dbReference type="ARBA" id="ARBA00004245"/>
    </source>
</evidence>
<evidence type="ECO:0000256" key="4">
    <source>
        <dbReference type="ARBA" id="ARBA00022741"/>
    </source>
</evidence>
<dbReference type="InterPro" id="IPR019821">
    <property type="entry name" value="Kinesin_motor_CS"/>
</dbReference>
<dbReference type="AlphaFoldDB" id="A0A6A4GUU2"/>
<keyword evidence="11" id="KW-0378">Hydrolase</keyword>
<dbReference type="SUPFAM" id="SSF52540">
    <property type="entry name" value="P-loop containing nucleoside triphosphate hydrolases"/>
    <property type="match status" value="1"/>
</dbReference>
<evidence type="ECO:0000256" key="2">
    <source>
        <dbReference type="ARBA" id="ARBA00022490"/>
    </source>
</evidence>
<keyword evidence="7" id="KW-0206">Cytoskeleton</keyword>
<evidence type="ECO:0000256" key="5">
    <source>
        <dbReference type="ARBA" id="ARBA00022840"/>
    </source>
</evidence>
<sequence>MDFSIRISYIELYNKELRDLLANDLAAPIRATQPVGMTFKDATKNGCSSNIKIFDDANKQGVVIQGIEEIPVKSSADAPALLTKGIILTPYPLTMHTKEAGVMGEDLLRIGKLNMVDLAGSENIGRSGAESKRAREAGMINQSLLTLGRVINALVKKAQHVPHCESKLTHILQDSLEGRTKTSIIATVSPAHSNLEETLLTLDYAMSARSIRNKPEINQCMTRNSLLKEYNAEIKRLKVDILATREKNSIFSQMRPGCRWMRKPCKHMHKELYQTSSQTFSKAHAAVKGIHGILEHVLQETAQFFERKQKTLVKASNIVQQSTESEVE</sequence>
<dbReference type="InterPro" id="IPR027417">
    <property type="entry name" value="P-loop_NTPase"/>
</dbReference>
<dbReference type="GO" id="GO:0005876">
    <property type="term" value="C:spindle microtubule"/>
    <property type="evidence" value="ECO:0007669"/>
    <property type="project" value="TreeGrafter"/>
</dbReference>
<dbReference type="InterPro" id="IPR047149">
    <property type="entry name" value="KIF11-like"/>
</dbReference>
<dbReference type="GO" id="GO:0005634">
    <property type="term" value="C:nucleus"/>
    <property type="evidence" value="ECO:0007669"/>
    <property type="project" value="TreeGrafter"/>
</dbReference>
<protein>
    <recommendedName>
        <fullName evidence="9">Kinesin-like protein</fullName>
    </recommendedName>
</protein>
<comment type="subcellular location">
    <subcellularLocation>
        <location evidence="1">Cytoplasm</location>
        <location evidence="1">Cytoskeleton</location>
    </subcellularLocation>
</comment>
<dbReference type="GO" id="GO:0008574">
    <property type="term" value="F:plus-end-directed microtubule motor activity"/>
    <property type="evidence" value="ECO:0007669"/>
    <property type="project" value="TreeGrafter"/>
</dbReference>
<evidence type="ECO:0000313" key="12">
    <source>
        <dbReference type="Proteomes" id="UP000799118"/>
    </source>
</evidence>
<dbReference type="PANTHER" id="PTHR47970">
    <property type="entry name" value="KINESIN-LIKE PROTEIN KIF11"/>
    <property type="match status" value="1"/>
</dbReference>
<keyword evidence="6 9" id="KW-0505">Motor protein</keyword>
<evidence type="ECO:0000259" key="10">
    <source>
        <dbReference type="PROSITE" id="PS50067"/>
    </source>
</evidence>
<evidence type="ECO:0000256" key="9">
    <source>
        <dbReference type="RuleBase" id="RU000394"/>
    </source>
</evidence>
<evidence type="ECO:0000256" key="7">
    <source>
        <dbReference type="ARBA" id="ARBA00023212"/>
    </source>
</evidence>
<evidence type="ECO:0000256" key="8">
    <source>
        <dbReference type="PROSITE-ProRule" id="PRU00283"/>
    </source>
</evidence>
<name>A0A6A4GUU2_9AGAR</name>
<dbReference type="Proteomes" id="UP000799118">
    <property type="component" value="Unassembled WGS sequence"/>
</dbReference>
<feature type="domain" description="Kinesin motor" evidence="10">
    <location>
        <begin position="1"/>
        <end position="211"/>
    </location>
</feature>
<dbReference type="GO" id="GO:0016787">
    <property type="term" value="F:hydrolase activity"/>
    <property type="evidence" value="ECO:0007669"/>
    <property type="project" value="UniProtKB-KW"/>
</dbReference>
<keyword evidence="4 9" id="KW-0547">Nucleotide-binding</keyword>
<dbReference type="PRINTS" id="PR00380">
    <property type="entry name" value="KINESINHEAVY"/>
</dbReference>
<dbReference type="Pfam" id="PF00225">
    <property type="entry name" value="Kinesin"/>
    <property type="match status" value="2"/>
</dbReference>
<dbReference type="OrthoDB" id="3176171at2759"/>